<dbReference type="InterPro" id="IPR012340">
    <property type="entry name" value="NA-bd_OB-fold"/>
</dbReference>
<dbReference type="InterPro" id="IPR020579">
    <property type="entry name" value="Exonuc_VII_lsu_C"/>
</dbReference>
<gene>
    <name evidence="5 9" type="primary">xseA</name>
    <name evidence="9" type="ORF">NCTC11087_00552</name>
</gene>
<protein>
    <recommendedName>
        <fullName evidence="5">Exodeoxyribonuclease 7 large subunit</fullName>
        <ecNumber evidence="5">3.1.11.6</ecNumber>
    </recommendedName>
    <alternativeName>
        <fullName evidence="5">Exodeoxyribonuclease VII large subunit</fullName>
        <shortName evidence="5">Exonuclease VII large subunit</shortName>
    </alternativeName>
</protein>
<comment type="function">
    <text evidence="5">Bidirectionally degrades single-stranded DNA into large acid-insoluble oligonucleotides, which are then degraded further into small acid-soluble oligonucleotides.</text>
</comment>
<dbReference type="InterPro" id="IPR003753">
    <property type="entry name" value="Exonuc_VII_L"/>
</dbReference>
<evidence type="ECO:0000256" key="2">
    <source>
        <dbReference type="ARBA" id="ARBA00022722"/>
    </source>
</evidence>
<evidence type="ECO:0000256" key="6">
    <source>
        <dbReference type="RuleBase" id="RU004355"/>
    </source>
</evidence>
<dbReference type="Pfam" id="PF02601">
    <property type="entry name" value="Exonuc_VII_L"/>
    <property type="match status" value="1"/>
</dbReference>
<dbReference type="Gene3D" id="2.40.50.140">
    <property type="entry name" value="Nucleic acid-binding proteins"/>
    <property type="match status" value="1"/>
</dbReference>
<keyword evidence="3 5" id="KW-0378">Hydrolase</keyword>
<dbReference type="NCBIfam" id="TIGR00237">
    <property type="entry name" value="xseA"/>
    <property type="match status" value="1"/>
</dbReference>
<accession>A0A380LK84</accession>
<dbReference type="PANTHER" id="PTHR30008:SF0">
    <property type="entry name" value="EXODEOXYRIBONUCLEASE 7 LARGE SUBUNIT"/>
    <property type="match status" value="1"/>
</dbReference>
<dbReference type="GeneID" id="77461535"/>
<dbReference type="OrthoDB" id="9802795at2"/>
<dbReference type="PANTHER" id="PTHR30008">
    <property type="entry name" value="EXODEOXYRIBONUCLEASE 7 LARGE SUBUNIT"/>
    <property type="match status" value="1"/>
</dbReference>
<evidence type="ECO:0000313" key="10">
    <source>
        <dbReference type="Proteomes" id="UP000255523"/>
    </source>
</evidence>
<dbReference type="EMBL" id="UHFX01000003">
    <property type="protein sequence ID" value="SUO03683.1"/>
    <property type="molecule type" value="Genomic_DNA"/>
</dbReference>
<keyword evidence="10" id="KW-1185">Reference proteome</keyword>
<dbReference type="Proteomes" id="UP000255523">
    <property type="component" value="Unassembled WGS sequence"/>
</dbReference>
<name>A0A380LK84_9FIRM</name>
<keyword evidence="4 5" id="KW-0269">Exonuclease</keyword>
<dbReference type="EC" id="3.1.11.6" evidence="5"/>
<dbReference type="GO" id="GO:0009318">
    <property type="term" value="C:exodeoxyribonuclease VII complex"/>
    <property type="evidence" value="ECO:0007669"/>
    <property type="project" value="UniProtKB-UniRule"/>
</dbReference>
<dbReference type="GO" id="GO:0006308">
    <property type="term" value="P:DNA catabolic process"/>
    <property type="evidence" value="ECO:0007669"/>
    <property type="project" value="UniProtKB-UniRule"/>
</dbReference>
<evidence type="ECO:0000313" key="9">
    <source>
        <dbReference type="EMBL" id="SUO03683.1"/>
    </source>
</evidence>
<comment type="subcellular location">
    <subcellularLocation>
        <location evidence="5 6">Cytoplasm</location>
    </subcellularLocation>
</comment>
<dbReference type="GO" id="GO:0008855">
    <property type="term" value="F:exodeoxyribonuclease VII activity"/>
    <property type="evidence" value="ECO:0007669"/>
    <property type="project" value="UniProtKB-UniRule"/>
</dbReference>
<evidence type="ECO:0000256" key="5">
    <source>
        <dbReference type="HAMAP-Rule" id="MF_00378"/>
    </source>
</evidence>
<sequence>MKEERVVLVSSVLQRIKVILTQTFDFSTVWIQGEISNLTKHRSGHYYFSLKDSRGEMSCVMFSSYVKHLDFSLEEGMNVQVQGSVNVYEVRGSLQLYVKRIRQDGMGALFLEYQKRYKRLLEEGYFDQSHKKDKPEWFEHVAIITAKEGAALQDALKTIQRRWPMLKVTLYPAYVQGNLAPASLIKQIQKADQKGYDALLIIRGGGSFEDLFCFNDEELVKTLYQCKTYTVSGVGHEVDTTLCDLVCDHRAVTPTAAAQWVTPDQHEIIEQLTLKTKQLELSMKHIFERYRQQYQLLQQNPYLKEPLSWAYEKQLKLDSMHQALEQTALQWISRKETIRQRKQEMSYQLQKKMEFALTSMQYKEQQLEERMHQFKRSRKQQLEKNAALLDAFSPLKTLSRGYSIATKDNNIIKSIQQVQKQDALQLQVEDGCIHVRVTNKEEKELWHKKS</sequence>
<dbReference type="HAMAP" id="MF_00378">
    <property type="entry name" value="Exonuc_7_L"/>
    <property type="match status" value="1"/>
</dbReference>
<evidence type="ECO:0000256" key="4">
    <source>
        <dbReference type="ARBA" id="ARBA00022839"/>
    </source>
</evidence>
<dbReference type="CDD" id="cd04489">
    <property type="entry name" value="ExoVII_LU_OBF"/>
    <property type="match status" value="1"/>
</dbReference>
<dbReference type="Pfam" id="PF13742">
    <property type="entry name" value="tRNA_anti_2"/>
    <property type="match status" value="1"/>
</dbReference>
<evidence type="ECO:0000259" key="7">
    <source>
        <dbReference type="Pfam" id="PF02601"/>
    </source>
</evidence>
<comment type="similarity">
    <text evidence="5 6">Belongs to the XseA family.</text>
</comment>
<dbReference type="GO" id="GO:0003676">
    <property type="term" value="F:nucleic acid binding"/>
    <property type="evidence" value="ECO:0007669"/>
    <property type="project" value="InterPro"/>
</dbReference>
<comment type="catalytic activity">
    <reaction evidence="5 6">
        <text>Exonucleolytic cleavage in either 5'- to 3'- or 3'- to 5'-direction to yield nucleoside 5'-phosphates.</text>
        <dbReference type="EC" id="3.1.11.6"/>
    </reaction>
</comment>
<evidence type="ECO:0000259" key="8">
    <source>
        <dbReference type="Pfam" id="PF13742"/>
    </source>
</evidence>
<organism evidence="9 10">
    <name type="scientific">Faecalicoccus pleomorphus</name>
    <dbReference type="NCBI Taxonomy" id="1323"/>
    <lineage>
        <taxon>Bacteria</taxon>
        <taxon>Bacillati</taxon>
        <taxon>Bacillota</taxon>
        <taxon>Erysipelotrichia</taxon>
        <taxon>Erysipelotrichales</taxon>
        <taxon>Erysipelotrichaceae</taxon>
        <taxon>Faecalicoccus</taxon>
    </lineage>
</organism>
<comment type="subunit">
    <text evidence="5">Heterooligomer composed of large and small subunits.</text>
</comment>
<feature type="domain" description="OB-fold nucleic acid binding" evidence="8">
    <location>
        <begin position="9"/>
        <end position="102"/>
    </location>
</feature>
<dbReference type="InterPro" id="IPR025824">
    <property type="entry name" value="OB-fold_nuc-bd_dom"/>
</dbReference>
<dbReference type="AlphaFoldDB" id="A0A380LK84"/>
<reference evidence="9 10" key="1">
    <citation type="submission" date="2018-06" db="EMBL/GenBank/DDBJ databases">
        <authorList>
            <consortium name="Pathogen Informatics"/>
            <person name="Doyle S."/>
        </authorList>
    </citation>
    <scope>NUCLEOTIDE SEQUENCE [LARGE SCALE GENOMIC DNA]</scope>
    <source>
        <strain evidence="9 10">NCTC11087</strain>
    </source>
</reference>
<dbReference type="RefSeq" id="WP_022789060.1">
    <property type="nucleotide sequence ID" value="NZ_UHFX01000003.1"/>
</dbReference>
<evidence type="ECO:0000256" key="3">
    <source>
        <dbReference type="ARBA" id="ARBA00022801"/>
    </source>
</evidence>
<proteinExistence type="inferred from homology"/>
<dbReference type="GO" id="GO:0005737">
    <property type="term" value="C:cytoplasm"/>
    <property type="evidence" value="ECO:0007669"/>
    <property type="project" value="UniProtKB-SubCell"/>
</dbReference>
<feature type="domain" description="Exonuclease VII large subunit C-terminal" evidence="7">
    <location>
        <begin position="125"/>
        <end position="435"/>
    </location>
</feature>
<evidence type="ECO:0000256" key="1">
    <source>
        <dbReference type="ARBA" id="ARBA00022490"/>
    </source>
</evidence>
<keyword evidence="2 5" id="KW-0540">Nuclease</keyword>
<keyword evidence="1 5" id="KW-0963">Cytoplasm</keyword>